<accession>D5PF44</accession>
<name>D5PF44_9MYCO</name>
<evidence type="ECO:0000313" key="2">
    <source>
        <dbReference type="Proteomes" id="UP000003653"/>
    </source>
</evidence>
<reference evidence="1 2" key="1">
    <citation type="submission" date="2010-04" db="EMBL/GenBank/DDBJ databases">
        <authorList>
            <person name="Muzny D."/>
            <person name="Qin X."/>
            <person name="Deng J."/>
            <person name="Jiang H."/>
            <person name="Liu Y."/>
            <person name="Qu J."/>
            <person name="Song X.-Z."/>
            <person name="Zhang L."/>
            <person name="Thornton R."/>
            <person name="Coyle M."/>
            <person name="Francisco L."/>
            <person name="Jackson L."/>
            <person name="Javaid M."/>
            <person name="Korchina V."/>
            <person name="Kovar C."/>
            <person name="Mata R."/>
            <person name="Mathew T."/>
            <person name="Ngo R."/>
            <person name="Nguyen L."/>
            <person name="Nguyen N."/>
            <person name="Okwuonu G."/>
            <person name="Ongeri F."/>
            <person name="Pham C."/>
            <person name="Simmons D."/>
            <person name="Wilczek-Boney K."/>
            <person name="Hale W."/>
            <person name="Jakkamsetti A."/>
            <person name="Pham P."/>
            <person name="Ruth R."/>
            <person name="San Lucas F."/>
            <person name="Warren J."/>
            <person name="Zhang J."/>
            <person name="Zhao Z."/>
            <person name="Zhou C."/>
            <person name="Zhu D."/>
            <person name="Lee S."/>
            <person name="Bess C."/>
            <person name="Blankenburg K."/>
            <person name="Forbes L."/>
            <person name="Fu Q."/>
            <person name="Gubbala S."/>
            <person name="Hirani K."/>
            <person name="Jayaseelan J.C."/>
            <person name="Lara F."/>
            <person name="Munidasa M."/>
            <person name="Palculict T."/>
            <person name="Patil S."/>
            <person name="Pu L.-L."/>
            <person name="Saada N."/>
            <person name="Tang L."/>
            <person name="Weissenberger G."/>
            <person name="Zhu Y."/>
            <person name="Hemphill L."/>
            <person name="Shang Y."/>
            <person name="Youmans B."/>
            <person name="Ayvaz T."/>
            <person name="Ross M."/>
            <person name="Santibanez J."/>
            <person name="Aqrawi P."/>
            <person name="Gross S."/>
            <person name="Joshi V."/>
            <person name="Fowler G."/>
            <person name="Nazareth L."/>
            <person name="Reid J."/>
            <person name="Worley K."/>
            <person name="Petrosino J."/>
            <person name="Highlander S."/>
            <person name="Gibbs R."/>
        </authorList>
    </citation>
    <scope>NUCLEOTIDE SEQUENCE [LARGE SCALE GENOMIC DNA]</scope>
    <source>
        <strain evidence="1 2">ATCC BAA-614</strain>
    </source>
</reference>
<organism evidence="1 2">
    <name type="scientific">Mycobacterium parascrofulaceum ATCC BAA-614</name>
    <dbReference type="NCBI Taxonomy" id="525368"/>
    <lineage>
        <taxon>Bacteria</taxon>
        <taxon>Bacillati</taxon>
        <taxon>Actinomycetota</taxon>
        <taxon>Actinomycetes</taxon>
        <taxon>Mycobacteriales</taxon>
        <taxon>Mycobacteriaceae</taxon>
        <taxon>Mycobacterium</taxon>
        <taxon>Mycobacterium simiae complex</taxon>
    </lineage>
</organism>
<dbReference type="RefSeq" id="WP_007168777.1">
    <property type="nucleotide sequence ID" value="NZ_GG770554.1"/>
</dbReference>
<dbReference type="AlphaFoldDB" id="D5PF44"/>
<gene>
    <name evidence="1" type="ORF">HMPREF0591_4788</name>
</gene>
<evidence type="ECO:0000313" key="1">
    <source>
        <dbReference type="EMBL" id="EFG75324.1"/>
    </source>
</evidence>
<proteinExistence type="predicted"/>
<sequence length="59" mass="6333">MRITLGVVLDDGTEIRRPVDVDTDDGPQHWGGGIAHGVERALAVVRAMVENTYGASNDE</sequence>
<keyword evidence="2" id="KW-1185">Reference proteome</keyword>
<comment type="caution">
    <text evidence="1">The sequence shown here is derived from an EMBL/GenBank/DDBJ whole genome shotgun (WGS) entry which is preliminary data.</text>
</comment>
<dbReference type="EMBL" id="ADNV01000329">
    <property type="protein sequence ID" value="EFG75324.1"/>
    <property type="molecule type" value="Genomic_DNA"/>
</dbReference>
<dbReference type="HOGENOM" id="CLU_2955657_0_0_11"/>
<dbReference type="Proteomes" id="UP000003653">
    <property type="component" value="Unassembled WGS sequence"/>
</dbReference>
<protein>
    <submittedName>
        <fullName evidence="1">Uncharacterized protein</fullName>
    </submittedName>
</protein>